<name>I6RDK3_MYCHN</name>
<gene>
    <name evidence="1" type="ordered locus">MHC_06006</name>
</gene>
<evidence type="ECO:0000313" key="2">
    <source>
        <dbReference type="Proteomes" id="UP000009135"/>
    </source>
</evidence>
<evidence type="ECO:0000313" key="1">
    <source>
        <dbReference type="EMBL" id="AFM45083.1"/>
    </source>
</evidence>
<sequence length="63" mass="7541">MRPLLYQFYWDWEVDIDLVTLEWQGLKLIKDTERNHWQSVLYENKKVSATLSIDISNIEGIKG</sequence>
<keyword evidence="2" id="KW-1185">Reference proteome</keyword>
<reference evidence="1 2" key="1">
    <citation type="journal article" date="2012" name="J. Bacteriol.">
        <title>Complete genome sequence of Mycoplasma haemocanis strain Illinois.</title>
        <authorList>
            <person name="do Nascimento N.C."/>
            <person name="Guimaraes A.M."/>
            <person name="Santos A.P."/>
            <person name="Sanmiguel P.J."/>
            <person name="Messick J.B."/>
        </authorList>
    </citation>
    <scope>NUCLEOTIDE SEQUENCE [LARGE SCALE GENOMIC DNA]</scope>
    <source>
        <strain evidence="1 2">Illinois</strain>
    </source>
</reference>
<dbReference type="Proteomes" id="UP000009135">
    <property type="component" value="Chromosome"/>
</dbReference>
<dbReference type="EMBL" id="CP003199">
    <property type="protein sequence ID" value="AFM45083.1"/>
    <property type="molecule type" value="Genomic_DNA"/>
</dbReference>
<protein>
    <submittedName>
        <fullName evidence="1">Uncharacterized protein</fullName>
    </submittedName>
</protein>
<dbReference type="AlphaFoldDB" id="I6RDK3"/>
<dbReference type="KEGG" id="mhe:MHC_06006"/>
<proteinExistence type="predicted"/>
<dbReference type="HOGENOM" id="CLU_2881049_0_0_14"/>
<accession>I6RDK3</accession>
<dbReference type="STRING" id="1111676.MHC_06006"/>
<organism evidence="1 2">
    <name type="scientific">Mycoplasma haemocanis (strain Illinois)</name>
    <dbReference type="NCBI Taxonomy" id="1111676"/>
    <lineage>
        <taxon>Bacteria</taxon>
        <taxon>Bacillati</taxon>
        <taxon>Mycoplasmatota</taxon>
        <taxon>Mollicutes</taxon>
        <taxon>Mycoplasmataceae</taxon>
        <taxon>Mycoplasma</taxon>
    </lineage>
</organism>